<dbReference type="Pfam" id="PF08668">
    <property type="entry name" value="HDOD"/>
    <property type="match status" value="1"/>
</dbReference>
<dbReference type="NCBIfam" id="TIGR00277">
    <property type="entry name" value="HDIG"/>
    <property type="match status" value="1"/>
</dbReference>
<dbReference type="PANTHER" id="PTHR33525:SF3">
    <property type="entry name" value="RIBONUCLEASE Y"/>
    <property type="match status" value="1"/>
</dbReference>
<evidence type="ECO:0000259" key="1">
    <source>
        <dbReference type="PROSITE" id="PS51833"/>
    </source>
</evidence>
<dbReference type="InterPro" id="IPR013976">
    <property type="entry name" value="HDOD"/>
</dbReference>
<accession>A0A3B0YRN7</accession>
<proteinExistence type="predicted"/>
<feature type="domain" description="HDOD" evidence="1">
    <location>
        <begin position="15"/>
        <end position="210"/>
    </location>
</feature>
<evidence type="ECO:0000313" key="2">
    <source>
        <dbReference type="EMBL" id="VAW83555.1"/>
    </source>
</evidence>
<dbReference type="PROSITE" id="PS51833">
    <property type="entry name" value="HDOD"/>
    <property type="match status" value="1"/>
</dbReference>
<name>A0A3B0YRN7_9ZZZZ</name>
<protein>
    <submittedName>
        <fullName evidence="2">Predicted signal transduction protein</fullName>
    </submittedName>
</protein>
<dbReference type="AlphaFoldDB" id="A0A3B0YRN7"/>
<dbReference type="InterPro" id="IPR052340">
    <property type="entry name" value="RNase_Y/CdgJ"/>
</dbReference>
<dbReference type="EMBL" id="UOFM01000559">
    <property type="protein sequence ID" value="VAW83555.1"/>
    <property type="molecule type" value="Genomic_DNA"/>
</dbReference>
<dbReference type="PANTHER" id="PTHR33525">
    <property type="match status" value="1"/>
</dbReference>
<gene>
    <name evidence="2" type="ORF">MNBD_GAMMA14-2288</name>
</gene>
<sequence length="286" mass="31077">MTTDAKDLITDAIELVSLPSVVMTAMEMLNDPGTSASDVGEVISQDPALTIKLLKIVNSSFYGFPSQIDTISRAITIIGSRELTDLILGSSAIQVFSRLPNQLVSMQQFWSHSLYAGVVARILARYLRAPNTERCFVMGLLHDVGSLILFWQKPDEARQALEMALNNDIPLHIAEREVFGFDHGAVGAELMRCWNLPDSFATVTHHHHQPSAAENHRLETATIHLADVITGMVHATAAGTRNPSPVEPGAWELTGLSVDIVEAVSSDADAQFEEACAVILPRNKAA</sequence>
<dbReference type="SUPFAM" id="SSF109604">
    <property type="entry name" value="HD-domain/PDEase-like"/>
    <property type="match status" value="1"/>
</dbReference>
<reference evidence="2" key="1">
    <citation type="submission" date="2018-06" db="EMBL/GenBank/DDBJ databases">
        <authorList>
            <person name="Zhirakovskaya E."/>
        </authorList>
    </citation>
    <scope>NUCLEOTIDE SEQUENCE</scope>
</reference>
<dbReference type="Gene3D" id="1.10.3210.10">
    <property type="entry name" value="Hypothetical protein af1432"/>
    <property type="match status" value="1"/>
</dbReference>
<dbReference type="InterPro" id="IPR006675">
    <property type="entry name" value="HDIG_dom"/>
</dbReference>
<organism evidence="2">
    <name type="scientific">hydrothermal vent metagenome</name>
    <dbReference type="NCBI Taxonomy" id="652676"/>
    <lineage>
        <taxon>unclassified sequences</taxon>
        <taxon>metagenomes</taxon>
        <taxon>ecological metagenomes</taxon>
    </lineage>
</organism>